<accession>A0A1G2JKN2</accession>
<gene>
    <name evidence="1" type="ORF">A2561_00790</name>
</gene>
<comment type="caution">
    <text evidence="1">The sequence shown here is derived from an EMBL/GenBank/DDBJ whole genome shotgun (WGS) entry which is preliminary data.</text>
</comment>
<dbReference type="AlphaFoldDB" id="A0A1G2JKN2"/>
<evidence type="ECO:0000313" key="2">
    <source>
        <dbReference type="Proteomes" id="UP000178935"/>
    </source>
</evidence>
<reference evidence="1 2" key="1">
    <citation type="journal article" date="2016" name="Nat. Commun.">
        <title>Thousands of microbial genomes shed light on interconnected biogeochemical processes in an aquifer system.</title>
        <authorList>
            <person name="Anantharaman K."/>
            <person name="Brown C.T."/>
            <person name="Hug L.A."/>
            <person name="Sharon I."/>
            <person name="Castelle C.J."/>
            <person name="Probst A.J."/>
            <person name="Thomas B.C."/>
            <person name="Singh A."/>
            <person name="Wilkins M.J."/>
            <person name="Karaoz U."/>
            <person name="Brodie E.L."/>
            <person name="Williams K.H."/>
            <person name="Hubbard S.S."/>
            <person name="Banfield J.F."/>
        </authorList>
    </citation>
    <scope>NUCLEOTIDE SEQUENCE [LARGE SCALE GENOMIC DNA]</scope>
</reference>
<protein>
    <submittedName>
        <fullName evidence="1">Uncharacterized protein</fullName>
    </submittedName>
</protein>
<proteinExistence type="predicted"/>
<dbReference type="Proteomes" id="UP000178935">
    <property type="component" value="Unassembled WGS sequence"/>
</dbReference>
<name>A0A1G2JKN2_9BACT</name>
<evidence type="ECO:0000313" key="1">
    <source>
        <dbReference type="EMBL" id="OGZ87513.1"/>
    </source>
</evidence>
<dbReference type="EMBL" id="MHPU01000042">
    <property type="protein sequence ID" value="OGZ87513.1"/>
    <property type="molecule type" value="Genomic_DNA"/>
</dbReference>
<dbReference type="Gene3D" id="3.90.20.10">
    <property type="match status" value="1"/>
</dbReference>
<sequence length="93" mass="10737">MVKNKLISKITTDKLAIIVNKSFESQTKLIVDGFDNINKNFESVNENFKAVNKNFEKVFGLLKVMDDKLEYVGSIKHRVDYIENVLNIQSIKK</sequence>
<organism evidence="1 2">
    <name type="scientific">Candidatus Staskawiczbacteria bacterium RIFOXYD1_FULL_32_13</name>
    <dbReference type="NCBI Taxonomy" id="1802234"/>
    <lineage>
        <taxon>Bacteria</taxon>
        <taxon>Candidatus Staskawicziibacteriota</taxon>
    </lineage>
</organism>